<comment type="subcellular location">
    <subcellularLocation>
        <location evidence="2 11">Cytoplasm</location>
    </subcellularLocation>
</comment>
<dbReference type="GO" id="GO:0044205">
    <property type="term" value="P:'de novo' UMP biosynthetic process"/>
    <property type="evidence" value="ECO:0007669"/>
    <property type="project" value="UniProtKB-UniPathway"/>
</dbReference>
<dbReference type="Gene3D" id="2.30.26.10">
    <property type="entry name" value="Dihydroorotate Dehydrogenase A, chain A, domain 2"/>
    <property type="match status" value="1"/>
</dbReference>
<feature type="region of interest" description="Disordered" evidence="12">
    <location>
        <begin position="249"/>
        <end position="270"/>
    </location>
</feature>
<proteinExistence type="inferred from homology"/>
<feature type="compositionally biased region" description="Low complexity" evidence="12">
    <location>
        <begin position="74"/>
        <end position="93"/>
    </location>
</feature>
<dbReference type="SUPFAM" id="SSF51395">
    <property type="entry name" value="FMN-linked oxidoreductases"/>
    <property type="match status" value="1"/>
</dbReference>
<evidence type="ECO:0000256" key="9">
    <source>
        <dbReference type="ARBA" id="ARBA00022975"/>
    </source>
</evidence>
<comment type="caution">
    <text evidence="14">The sequence shown here is derived from an EMBL/GenBank/DDBJ whole genome shotgun (WGS) entry which is preliminary data.</text>
</comment>
<keyword evidence="10 11" id="KW-0560">Oxidoreductase</keyword>
<feature type="region of interest" description="Disordered" evidence="12">
    <location>
        <begin position="69"/>
        <end position="99"/>
    </location>
</feature>
<dbReference type="EMBL" id="LFMI01000163">
    <property type="protein sequence ID" value="OTA00896.1"/>
    <property type="molecule type" value="Genomic_DNA"/>
</dbReference>
<dbReference type="OrthoDB" id="14784at2759"/>
<dbReference type="AlphaFoldDB" id="A0A2H2ZF42"/>
<dbReference type="Pfam" id="PF01180">
    <property type="entry name" value="DHO_dh"/>
    <property type="match status" value="2"/>
</dbReference>
<dbReference type="PANTHER" id="PTHR48109">
    <property type="entry name" value="DIHYDROOROTATE DEHYDROGENASE (QUINONE), MITOCHONDRIAL-RELATED"/>
    <property type="match status" value="1"/>
</dbReference>
<comment type="catalytic activity">
    <reaction evidence="11">
        <text>(S)-dihydroorotate + fumarate = orotate + succinate</text>
        <dbReference type="Rhea" id="RHEA:30059"/>
        <dbReference type="ChEBI" id="CHEBI:29806"/>
        <dbReference type="ChEBI" id="CHEBI:30031"/>
        <dbReference type="ChEBI" id="CHEBI:30839"/>
        <dbReference type="ChEBI" id="CHEBI:30864"/>
        <dbReference type="EC" id="1.3.98.1"/>
    </reaction>
</comment>
<keyword evidence="8 11" id="KW-0288">FMN</keyword>
<evidence type="ECO:0000256" key="5">
    <source>
        <dbReference type="ARBA" id="ARBA00021374"/>
    </source>
</evidence>
<organism evidence="14 15">
    <name type="scientific">Trichoderma parareesei</name>
    <name type="common">Filamentous fungus</name>
    <dbReference type="NCBI Taxonomy" id="858221"/>
    <lineage>
        <taxon>Eukaryota</taxon>
        <taxon>Fungi</taxon>
        <taxon>Dikarya</taxon>
        <taxon>Ascomycota</taxon>
        <taxon>Pezizomycotina</taxon>
        <taxon>Sordariomycetes</taxon>
        <taxon>Hypocreomycetidae</taxon>
        <taxon>Hypocreales</taxon>
        <taxon>Hypocreaceae</taxon>
        <taxon>Trichoderma</taxon>
    </lineage>
</organism>
<evidence type="ECO:0000256" key="12">
    <source>
        <dbReference type="SAM" id="MobiDB-lite"/>
    </source>
</evidence>
<dbReference type="InterPro" id="IPR023359">
    <property type="entry name" value="Dihydro_DH_chainA_dom2"/>
</dbReference>
<name>A0A2H2ZF42_TRIPA</name>
<dbReference type="InterPro" id="IPR033886">
    <property type="entry name" value="DHOD_1A"/>
</dbReference>
<dbReference type="UniPathway" id="UPA00070"/>
<evidence type="ECO:0000256" key="2">
    <source>
        <dbReference type="ARBA" id="ARBA00004496"/>
    </source>
</evidence>
<comment type="cofactor">
    <cofactor evidence="1 11">
        <name>FMN</name>
        <dbReference type="ChEBI" id="CHEBI:58210"/>
    </cofactor>
</comment>
<dbReference type="InterPro" id="IPR005720">
    <property type="entry name" value="Dihydroorotate_DH_cat"/>
</dbReference>
<keyword evidence="7 11" id="KW-0285">Flavoprotein</keyword>
<dbReference type="Proteomes" id="UP000219286">
    <property type="component" value="Unassembled WGS sequence"/>
</dbReference>
<dbReference type="PANTHER" id="PTHR48109:SF1">
    <property type="entry name" value="DIHYDROOROTATE DEHYDROGENASE (FUMARATE)"/>
    <property type="match status" value="1"/>
</dbReference>
<gene>
    <name evidence="14" type="ORF">A9Z42_0011930</name>
</gene>
<evidence type="ECO:0000256" key="1">
    <source>
        <dbReference type="ARBA" id="ARBA00001917"/>
    </source>
</evidence>
<accession>A0A2H2ZF42</accession>
<evidence type="ECO:0000256" key="3">
    <source>
        <dbReference type="ARBA" id="ARBA00004725"/>
    </source>
</evidence>
<dbReference type="GO" id="GO:0005737">
    <property type="term" value="C:cytoplasm"/>
    <property type="evidence" value="ECO:0007669"/>
    <property type="project" value="UniProtKB-SubCell"/>
</dbReference>
<keyword evidence="9 11" id="KW-0665">Pyrimidine biosynthesis</keyword>
<evidence type="ECO:0000256" key="7">
    <source>
        <dbReference type="ARBA" id="ARBA00022630"/>
    </source>
</evidence>
<keyword evidence="15" id="KW-1185">Reference proteome</keyword>
<evidence type="ECO:0000313" key="15">
    <source>
        <dbReference type="Proteomes" id="UP000219286"/>
    </source>
</evidence>
<dbReference type="GO" id="GO:0006207">
    <property type="term" value="P:'de novo' pyrimidine nucleobase biosynthetic process"/>
    <property type="evidence" value="ECO:0007669"/>
    <property type="project" value="TreeGrafter"/>
</dbReference>
<evidence type="ECO:0000256" key="11">
    <source>
        <dbReference type="RuleBase" id="RU364042"/>
    </source>
</evidence>
<evidence type="ECO:0000256" key="6">
    <source>
        <dbReference type="ARBA" id="ARBA00022490"/>
    </source>
</evidence>
<evidence type="ECO:0000259" key="13">
    <source>
        <dbReference type="Pfam" id="PF01180"/>
    </source>
</evidence>
<dbReference type="GO" id="GO:1990663">
    <property type="term" value="F:dihydroorotate dehydrogenase (fumarate) activity"/>
    <property type="evidence" value="ECO:0007669"/>
    <property type="project" value="UniProtKB-EC"/>
</dbReference>
<evidence type="ECO:0000256" key="8">
    <source>
        <dbReference type="ARBA" id="ARBA00022643"/>
    </source>
</evidence>
<comment type="subunit">
    <text evidence="11">Homodimer.</text>
</comment>
<protein>
    <recommendedName>
        <fullName evidence="5 11">Dihydroorotate dehydrogenase (fumarate)</fullName>
        <ecNumber evidence="11">1.3.98.1</ecNumber>
    </recommendedName>
    <alternativeName>
        <fullName evidence="11">Dihydroorotate oxidase</fullName>
    </alternativeName>
</protein>
<dbReference type="CDD" id="cd04741">
    <property type="entry name" value="DHOD_1A_like"/>
    <property type="match status" value="1"/>
</dbReference>
<evidence type="ECO:0000256" key="10">
    <source>
        <dbReference type="ARBA" id="ARBA00023002"/>
    </source>
</evidence>
<comment type="similarity">
    <text evidence="4 11">Belongs to the dihydroorotate dehydrogenase family. Type 1 subfamily.</text>
</comment>
<dbReference type="Gene3D" id="3.20.20.70">
    <property type="entry name" value="Aldolase class I"/>
    <property type="match status" value="1"/>
</dbReference>
<dbReference type="InterPro" id="IPR013785">
    <property type="entry name" value="Aldolase_TIM"/>
</dbReference>
<feature type="domain" description="Dihydroorotate dehydrogenase catalytic" evidence="13">
    <location>
        <begin position="115"/>
        <end position="236"/>
    </location>
</feature>
<keyword evidence="6 11" id="KW-0963">Cytoplasm</keyword>
<comment type="function">
    <text evidence="11">Catalyzes the conversion of dihydroorotate to orotate with fumarate as the electron acceptor.</text>
</comment>
<dbReference type="EC" id="1.3.98.1" evidence="11"/>
<dbReference type="InterPro" id="IPR050074">
    <property type="entry name" value="DHO_dehydrogenase"/>
</dbReference>
<evidence type="ECO:0000256" key="4">
    <source>
        <dbReference type="ARBA" id="ARBA00008008"/>
    </source>
</evidence>
<comment type="pathway">
    <text evidence="3 11">Pyrimidine metabolism; UMP biosynthesis via de novo pathway.</text>
</comment>
<evidence type="ECO:0000313" key="14">
    <source>
        <dbReference type="EMBL" id="OTA00896.1"/>
    </source>
</evidence>
<sequence>MPPKLHIHPPLLNTASPWSTSRSHLAALLRCPSLGAVTTRTSLLSGFPHDPSRNRYAFFDPAAGAPLSVPGNNTSSSSSSTTTTKSSASTTFSGPPDDSLVNDVFRTDIPTDKLPIASLNTLGYSSLPLSEYLSIISSFTHSPPSSPKTIIISITGSPSEISSSYALISSFSHSPQSPSPFPLAIEINLSCPNIPNLPPPAYSPASLATYLAALPTDSDIPIGIKIPPYTYAGQFDDFVSALLGSHSPFSPTSSSSSSPPPPSTSTSSAIPVPASKLSFITATNTLGSSLLIDTASSSSTSPGPLLPDAGIGGMAGPPLHPLALGNVSNLRRRFDADPRLVHLDIIGVGGVYDGQGYKRMRSVGAMAVGIATALGRQGMDVFTSIEKDINSAW</sequence>
<reference evidence="14 15" key="1">
    <citation type="journal article" date="2015" name="Genome Announc.">
        <title>Genome sequence and annotation of Trichoderma parareesei, the ancestor of the cellulase producer Trichoderma reesei.</title>
        <authorList>
            <person name="Yang D."/>
            <person name="Pomraning K."/>
            <person name="Kopchinskiy A."/>
            <person name="Karimi Aghcheh R."/>
            <person name="Atanasova L."/>
            <person name="Chenthamara K."/>
            <person name="Baker S.E."/>
            <person name="Zhang R."/>
            <person name="Shen Q."/>
            <person name="Freitag M."/>
            <person name="Kubicek C.P."/>
            <person name="Druzhinina I.S."/>
        </authorList>
    </citation>
    <scope>NUCLEOTIDE SEQUENCE [LARGE SCALE GENOMIC DNA]</scope>
    <source>
        <strain evidence="14 15">CBS 125925</strain>
    </source>
</reference>
<feature type="domain" description="Dihydroorotate dehydrogenase catalytic" evidence="13">
    <location>
        <begin position="274"/>
        <end position="391"/>
    </location>
</feature>